<protein>
    <recommendedName>
        <fullName evidence="9">Glucose-methanol-choline oxidoreductase C-terminal domain-containing protein</fullName>
    </recommendedName>
</protein>
<dbReference type="AlphaFoldDB" id="A0A382X3P0"/>
<evidence type="ECO:0000313" key="8">
    <source>
        <dbReference type="EMBL" id="SVD65543.1"/>
    </source>
</evidence>
<proteinExistence type="inferred from homology"/>
<keyword evidence="4" id="KW-0274">FAD</keyword>
<dbReference type="InterPro" id="IPR000172">
    <property type="entry name" value="GMC_OxRdtase_N"/>
</dbReference>
<evidence type="ECO:0000256" key="5">
    <source>
        <dbReference type="ARBA" id="ARBA00023002"/>
    </source>
</evidence>
<dbReference type="EMBL" id="UINC01164605">
    <property type="protein sequence ID" value="SVD65543.1"/>
    <property type="molecule type" value="Genomic_DNA"/>
</dbReference>
<evidence type="ECO:0000256" key="4">
    <source>
        <dbReference type="ARBA" id="ARBA00022827"/>
    </source>
</evidence>
<dbReference type="GO" id="GO:0050660">
    <property type="term" value="F:flavin adenine dinucleotide binding"/>
    <property type="evidence" value="ECO:0007669"/>
    <property type="project" value="InterPro"/>
</dbReference>
<dbReference type="PANTHER" id="PTHR42784:SF1">
    <property type="entry name" value="PYRANOSE 2-OXIDASE"/>
    <property type="match status" value="1"/>
</dbReference>
<comment type="similarity">
    <text evidence="2">Belongs to the GMC oxidoreductase family.</text>
</comment>
<dbReference type="InterPro" id="IPR051473">
    <property type="entry name" value="P2Ox-like"/>
</dbReference>
<evidence type="ECO:0000259" key="6">
    <source>
        <dbReference type="Pfam" id="PF00732"/>
    </source>
</evidence>
<feature type="domain" description="Glucose-methanol-choline oxidoreductase N-terminal" evidence="6">
    <location>
        <begin position="3"/>
        <end position="52"/>
    </location>
</feature>
<feature type="non-terminal residue" evidence="8">
    <location>
        <position position="1"/>
    </location>
</feature>
<dbReference type="InterPro" id="IPR036188">
    <property type="entry name" value="FAD/NAD-bd_sf"/>
</dbReference>
<dbReference type="GO" id="GO:0016614">
    <property type="term" value="F:oxidoreductase activity, acting on CH-OH group of donors"/>
    <property type="evidence" value="ECO:0007669"/>
    <property type="project" value="InterPro"/>
</dbReference>
<dbReference type="PANTHER" id="PTHR42784">
    <property type="entry name" value="PYRANOSE 2-OXIDASE"/>
    <property type="match status" value="1"/>
</dbReference>
<dbReference type="SUPFAM" id="SSF51905">
    <property type="entry name" value="FAD/NAD(P)-binding domain"/>
    <property type="match status" value="1"/>
</dbReference>
<reference evidence="8" key="1">
    <citation type="submission" date="2018-05" db="EMBL/GenBank/DDBJ databases">
        <authorList>
            <person name="Lanie J.A."/>
            <person name="Ng W.-L."/>
            <person name="Kazmierczak K.M."/>
            <person name="Andrzejewski T.M."/>
            <person name="Davidsen T.M."/>
            <person name="Wayne K.J."/>
            <person name="Tettelin H."/>
            <person name="Glass J.I."/>
            <person name="Rusch D."/>
            <person name="Podicherti R."/>
            <person name="Tsui H.-C.T."/>
            <person name="Winkler M.E."/>
        </authorList>
    </citation>
    <scope>NUCLEOTIDE SEQUENCE</scope>
</reference>
<dbReference type="Pfam" id="PF05199">
    <property type="entry name" value="GMC_oxred_C"/>
    <property type="match status" value="1"/>
</dbReference>
<dbReference type="InterPro" id="IPR007867">
    <property type="entry name" value="GMC_OxRtase_C"/>
</dbReference>
<dbReference type="Pfam" id="PF00732">
    <property type="entry name" value="GMC_oxred_N"/>
    <property type="match status" value="1"/>
</dbReference>
<comment type="cofactor">
    <cofactor evidence="1">
        <name>FAD</name>
        <dbReference type="ChEBI" id="CHEBI:57692"/>
    </cofactor>
</comment>
<organism evidence="8">
    <name type="scientific">marine metagenome</name>
    <dbReference type="NCBI Taxonomy" id="408172"/>
    <lineage>
        <taxon>unclassified sequences</taxon>
        <taxon>metagenomes</taxon>
        <taxon>ecological metagenomes</taxon>
    </lineage>
</organism>
<evidence type="ECO:0000259" key="7">
    <source>
        <dbReference type="Pfam" id="PF05199"/>
    </source>
</evidence>
<keyword evidence="3" id="KW-0285">Flavoprotein</keyword>
<name>A0A382X3P0_9ZZZZ</name>
<evidence type="ECO:0000256" key="3">
    <source>
        <dbReference type="ARBA" id="ARBA00022630"/>
    </source>
</evidence>
<sequence length="261" mass="29045">EEVEYVDGESRQSYTLRADRVVLAAGALGSPALMQRSGYDHPLIGRFLMRHCNGVVNNIFPFRTNPEQVFHKQVCFTDFYEDLRSELGSAVGVVQDIYSPAPPVIRHHTPWGLKTMAGLLAGNMQNLLCVAEDEPRAKNRVRLAGESDAFGMELVQVEHEYSEEDCRRRDYLMVEAGKVLRKSGGLFRYRHLIDSFSHAVGTLRSAHTPEEGVLDADCRYWGAENLYVADGSFMPTSGGVNPSLTIAANALRVAERIVATR</sequence>
<keyword evidence="5" id="KW-0560">Oxidoreductase</keyword>
<evidence type="ECO:0000256" key="1">
    <source>
        <dbReference type="ARBA" id="ARBA00001974"/>
    </source>
</evidence>
<dbReference type="SUPFAM" id="SSF54373">
    <property type="entry name" value="FAD-linked reductases, C-terminal domain"/>
    <property type="match status" value="1"/>
</dbReference>
<gene>
    <name evidence="8" type="ORF">METZ01_LOCUS418397</name>
</gene>
<evidence type="ECO:0000256" key="2">
    <source>
        <dbReference type="ARBA" id="ARBA00010790"/>
    </source>
</evidence>
<feature type="domain" description="Glucose-methanol-choline oxidoreductase C-terminal" evidence="7">
    <location>
        <begin position="135"/>
        <end position="250"/>
    </location>
</feature>
<accession>A0A382X3P0</accession>
<dbReference type="Gene3D" id="3.50.50.60">
    <property type="entry name" value="FAD/NAD(P)-binding domain"/>
    <property type="match status" value="2"/>
</dbReference>
<evidence type="ECO:0008006" key="9">
    <source>
        <dbReference type="Google" id="ProtNLM"/>
    </source>
</evidence>